<feature type="domain" description="5'-Nucleotidase C-terminal" evidence="4">
    <location>
        <begin position="122"/>
        <end position="204"/>
    </location>
</feature>
<proteinExistence type="evidence at transcript level"/>
<comment type="catalytic activity">
    <reaction evidence="1">
        <text>a ribonucleoside 5'-phosphate + H2O = a ribonucleoside + phosphate</text>
        <dbReference type="Rhea" id="RHEA:12484"/>
        <dbReference type="ChEBI" id="CHEBI:15377"/>
        <dbReference type="ChEBI" id="CHEBI:18254"/>
        <dbReference type="ChEBI" id="CHEBI:43474"/>
        <dbReference type="ChEBI" id="CHEBI:58043"/>
        <dbReference type="EC" id="3.1.3.5"/>
    </reaction>
</comment>
<dbReference type="Gene3D" id="3.60.21.10">
    <property type="match status" value="1"/>
</dbReference>
<dbReference type="Pfam" id="PF02872">
    <property type="entry name" value="5_nucleotid_C"/>
    <property type="match status" value="1"/>
</dbReference>
<dbReference type="InterPro" id="IPR029052">
    <property type="entry name" value="Metallo-depent_PP-like"/>
</dbReference>
<sequence>MSATMSTKKIAKEVKGLNLIVGGHTNTFLYNGESPDNDTIQGPYPTKVERDDGTFALVTQDFWFGKYLGHLKLQFHRNGTLKAWSGNPILLDHNVEQDKATLEMLEPYRQAVEKAGEEYIGISKVLLEADNKICRLKECNMVNTIADSFLAFYADRNSTIPGAWSDVNAAVVNAGITRTSIQQGTIRRRDIMAAMPFESSLVVTHNDRGSIAENV</sequence>
<evidence type="ECO:0000313" key="5">
    <source>
        <dbReference type="EMBL" id="JAA67211.1"/>
    </source>
</evidence>
<evidence type="ECO:0000259" key="4">
    <source>
        <dbReference type="Pfam" id="PF02872"/>
    </source>
</evidence>
<dbReference type="Gene3D" id="3.90.780.10">
    <property type="entry name" value="5'-Nucleotidase, C-terminal domain"/>
    <property type="match status" value="1"/>
</dbReference>
<dbReference type="SUPFAM" id="SSF56300">
    <property type="entry name" value="Metallo-dependent phosphatases"/>
    <property type="match status" value="1"/>
</dbReference>
<dbReference type="PANTHER" id="PTHR11575">
    <property type="entry name" value="5'-NUCLEOTIDASE-RELATED"/>
    <property type="match status" value="1"/>
</dbReference>
<dbReference type="SUPFAM" id="SSF55816">
    <property type="entry name" value="5'-nucleotidase (syn. UDP-sugar hydrolase), C-terminal domain"/>
    <property type="match status" value="1"/>
</dbReference>
<evidence type="ECO:0000256" key="1">
    <source>
        <dbReference type="ARBA" id="ARBA00000815"/>
    </source>
</evidence>
<dbReference type="InterPro" id="IPR036907">
    <property type="entry name" value="5'-Nucleotdase_C_sf"/>
</dbReference>
<name>A0A0K8R820_IXORI</name>
<dbReference type="EC" id="3.1.3.5" evidence="3"/>
<evidence type="ECO:0000256" key="2">
    <source>
        <dbReference type="ARBA" id="ARBA00006654"/>
    </source>
</evidence>
<dbReference type="GO" id="GO:0006196">
    <property type="term" value="P:AMP catabolic process"/>
    <property type="evidence" value="ECO:0007669"/>
    <property type="project" value="TreeGrafter"/>
</dbReference>
<dbReference type="GO" id="GO:0005886">
    <property type="term" value="C:plasma membrane"/>
    <property type="evidence" value="ECO:0007669"/>
    <property type="project" value="TreeGrafter"/>
</dbReference>
<protein>
    <recommendedName>
        <fullName evidence="3">5'-nucleotidase</fullName>
        <ecNumber evidence="3">3.1.3.5</ecNumber>
    </recommendedName>
</protein>
<accession>A0A0K8R820</accession>
<dbReference type="InterPro" id="IPR008334">
    <property type="entry name" value="5'-Nucleotdase_C"/>
</dbReference>
<dbReference type="InterPro" id="IPR006179">
    <property type="entry name" value="5_nucleotidase/apyrase"/>
</dbReference>
<dbReference type="EMBL" id="GADI01006597">
    <property type="protein sequence ID" value="JAA67211.1"/>
    <property type="molecule type" value="mRNA"/>
</dbReference>
<dbReference type="AlphaFoldDB" id="A0A0K8R820"/>
<dbReference type="PRINTS" id="PR01607">
    <property type="entry name" value="APYRASEFAMLY"/>
</dbReference>
<evidence type="ECO:0000256" key="3">
    <source>
        <dbReference type="ARBA" id="ARBA00012643"/>
    </source>
</evidence>
<reference evidence="5" key="1">
    <citation type="submission" date="2012-12" db="EMBL/GenBank/DDBJ databases">
        <title>Identification and characterization of a phenylalanine ammonia-lyase gene family in Isatis indigotica Fort.</title>
        <authorList>
            <person name="Liu Q."/>
            <person name="Chen J."/>
            <person name="Zhou X."/>
            <person name="Di P."/>
            <person name="Xiao Y."/>
            <person name="Xuan H."/>
            <person name="Zhang L."/>
            <person name="Chen W."/>
        </authorList>
    </citation>
    <scope>NUCLEOTIDE SEQUENCE</scope>
    <source>
        <tissue evidence="5">Salivary gland</tissue>
    </source>
</reference>
<dbReference type="PANTHER" id="PTHR11575:SF24">
    <property type="entry name" value="5'-NUCLEOTIDASE"/>
    <property type="match status" value="1"/>
</dbReference>
<organism evidence="5">
    <name type="scientific">Ixodes ricinus</name>
    <name type="common">Common tick</name>
    <name type="synonym">Acarus ricinus</name>
    <dbReference type="NCBI Taxonomy" id="34613"/>
    <lineage>
        <taxon>Eukaryota</taxon>
        <taxon>Metazoa</taxon>
        <taxon>Ecdysozoa</taxon>
        <taxon>Arthropoda</taxon>
        <taxon>Chelicerata</taxon>
        <taxon>Arachnida</taxon>
        <taxon>Acari</taxon>
        <taxon>Parasitiformes</taxon>
        <taxon>Ixodida</taxon>
        <taxon>Ixodoidea</taxon>
        <taxon>Ixodidae</taxon>
        <taxon>Ixodinae</taxon>
        <taxon>Ixodes</taxon>
    </lineage>
</organism>
<comment type="similarity">
    <text evidence="2">Belongs to the 5'-nucleotidase family.</text>
</comment>
<dbReference type="GO" id="GO:0008253">
    <property type="term" value="F:5'-nucleotidase activity"/>
    <property type="evidence" value="ECO:0007669"/>
    <property type="project" value="UniProtKB-EC"/>
</dbReference>